<sequence length="72" mass="7476">MKRTILFSALALSTLAGAASAATPAETAILDRYAPNIDVAALTDAQVSTLLNITSSSDSEGTQRALIQHFVN</sequence>
<evidence type="ECO:0000313" key="2">
    <source>
        <dbReference type="EMBL" id="SNR33711.1"/>
    </source>
</evidence>
<proteinExistence type="predicted"/>
<accession>A0A238VHP6</accession>
<dbReference type="OrthoDB" id="7876553at2"/>
<organism evidence="2 3">
    <name type="scientific">Puniceibacterium sediminis</name>
    <dbReference type="NCBI Taxonomy" id="1608407"/>
    <lineage>
        <taxon>Bacteria</taxon>
        <taxon>Pseudomonadati</taxon>
        <taxon>Pseudomonadota</taxon>
        <taxon>Alphaproteobacteria</taxon>
        <taxon>Rhodobacterales</taxon>
        <taxon>Paracoccaceae</taxon>
        <taxon>Puniceibacterium</taxon>
    </lineage>
</organism>
<dbReference type="RefSeq" id="WP_089269137.1">
    <property type="nucleotide sequence ID" value="NZ_FZNN01000002.1"/>
</dbReference>
<dbReference type="EMBL" id="FZNN01000002">
    <property type="protein sequence ID" value="SNR33711.1"/>
    <property type="molecule type" value="Genomic_DNA"/>
</dbReference>
<keyword evidence="1" id="KW-0732">Signal</keyword>
<feature type="chain" id="PRO_5013348515" evidence="1">
    <location>
        <begin position="22"/>
        <end position="72"/>
    </location>
</feature>
<evidence type="ECO:0000313" key="3">
    <source>
        <dbReference type="Proteomes" id="UP000198417"/>
    </source>
</evidence>
<evidence type="ECO:0000256" key="1">
    <source>
        <dbReference type="SAM" id="SignalP"/>
    </source>
</evidence>
<dbReference type="Proteomes" id="UP000198417">
    <property type="component" value="Unassembled WGS sequence"/>
</dbReference>
<reference evidence="2 3" key="1">
    <citation type="submission" date="2017-06" db="EMBL/GenBank/DDBJ databases">
        <authorList>
            <person name="Kim H.J."/>
            <person name="Triplett B.A."/>
        </authorList>
    </citation>
    <scope>NUCLEOTIDE SEQUENCE [LARGE SCALE GENOMIC DNA]</scope>
    <source>
        <strain evidence="2 3">DSM 29052</strain>
    </source>
</reference>
<protein>
    <submittedName>
        <fullName evidence="2">Uncharacterized protein</fullName>
    </submittedName>
</protein>
<keyword evidence="3" id="KW-1185">Reference proteome</keyword>
<name>A0A238VHP6_9RHOB</name>
<feature type="signal peptide" evidence="1">
    <location>
        <begin position="1"/>
        <end position="21"/>
    </location>
</feature>
<dbReference type="AlphaFoldDB" id="A0A238VHP6"/>
<gene>
    <name evidence="2" type="ORF">SAMN06265370_102172</name>
</gene>